<comment type="caution">
    <text evidence="1">The sequence shown here is derived from an EMBL/GenBank/DDBJ whole genome shotgun (WGS) entry which is preliminary data.</text>
</comment>
<organism evidence="1">
    <name type="scientific">Ophidiomyces ophidiicola</name>
    <dbReference type="NCBI Taxonomy" id="1387563"/>
    <lineage>
        <taxon>Eukaryota</taxon>
        <taxon>Fungi</taxon>
        <taxon>Dikarya</taxon>
        <taxon>Ascomycota</taxon>
        <taxon>Pezizomycotina</taxon>
        <taxon>Eurotiomycetes</taxon>
        <taxon>Eurotiomycetidae</taxon>
        <taxon>Onygenales</taxon>
        <taxon>Onygenaceae</taxon>
        <taxon>Ophidiomyces</taxon>
    </lineage>
</organism>
<accession>A0ACB8UVN0</accession>
<name>A0ACB8UVN0_9EURO</name>
<protein>
    <submittedName>
        <fullName evidence="1">Uncharacterized protein</fullName>
    </submittedName>
</protein>
<proteinExistence type="predicted"/>
<reference evidence="1" key="1">
    <citation type="journal article" date="2022" name="bioRxiv">
        <title>Population genetic analysis of Ophidiomyces ophidiicola, the causative agent of snake fungal disease, indicates recent introductions to the USA.</title>
        <authorList>
            <person name="Ladner J.T."/>
            <person name="Palmer J.M."/>
            <person name="Ettinger C.L."/>
            <person name="Stajich J.E."/>
            <person name="Farrell T.M."/>
            <person name="Glorioso B.M."/>
            <person name="Lawson B."/>
            <person name="Price S.J."/>
            <person name="Stengle A.G."/>
            <person name="Grear D.A."/>
            <person name="Lorch J.M."/>
        </authorList>
    </citation>
    <scope>NUCLEOTIDE SEQUENCE</scope>
    <source>
        <strain evidence="1">NWHC 24266-5</strain>
    </source>
</reference>
<dbReference type="EMBL" id="JALBCA010000051">
    <property type="protein sequence ID" value="KAI2386158.1"/>
    <property type="molecule type" value="Genomic_DNA"/>
</dbReference>
<evidence type="ECO:0000313" key="1">
    <source>
        <dbReference type="EMBL" id="KAI2386158.1"/>
    </source>
</evidence>
<gene>
    <name evidence="1" type="ORF">LOY88_003760</name>
</gene>
<sequence length="160" mass="18503">MSSLGLSQKATEQQEYYKVFTVELDTAAFDALDPVKRYHEGIFVQLYPDENMGPLFHVTGDIISALGMRYLQIGWARKADFDLGSFDNILQALPRPTRQQGINFWEKDPVTNRHEIIWVRQDGERYEPGEVRRPIFKCNEWVHQHAIPALRNAGVLRSDV</sequence>